<dbReference type="EMBL" id="VORO01000008">
    <property type="protein sequence ID" value="TXD89275.1"/>
    <property type="molecule type" value="Genomic_DNA"/>
</dbReference>
<evidence type="ECO:0000313" key="2">
    <source>
        <dbReference type="Proteomes" id="UP000321578"/>
    </source>
</evidence>
<sequence>MTTKLQTDSTDQLIYKNEILQLTVLGGIKLEGLDRMRITVKVQLQESSRPPVRPPLPLVYN</sequence>
<dbReference type="Proteomes" id="UP000321578">
    <property type="component" value="Unassembled WGS sequence"/>
</dbReference>
<evidence type="ECO:0000313" key="1">
    <source>
        <dbReference type="EMBL" id="TXD89275.1"/>
    </source>
</evidence>
<protein>
    <submittedName>
        <fullName evidence="1">Uncharacterized protein</fullName>
    </submittedName>
</protein>
<proteinExistence type="predicted"/>
<organism evidence="1 2">
    <name type="scientific">Subsaximicrobium wynnwilliamsii</name>
    <dbReference type="NCBI Taxonomy" id="291179"/>
    <lineage>
        <taxon>Bacteria</taxon>
        <taxon>Pseudomonadati</taxon>
        <taxon>Bacteroidota</taxon>
        <taxon>Flavobacteriia</taxon>
        <taxon>Flavobacteriales</taxon>
        <taxon>Flavobacteriaceae</taxon>
        <taxon>Subsaximicrobium</taxon>
    </lineage>
</organism>
<name>A0A5C6ZH25_9FLAO</name>
<accession>A0A5C6ZH25</accession>
<reference evidence="1 2" key="1">
    <citation type="submission" date="2019-08" db="EMBL/GenBank/DDBJ databases">
        <title>Genomes of Subsaximicrobium wynnwilliamsii strains.</title>
        <authorList>
            <person name="Bowman J.P."/>
        </authorList>
    </citation>
    <scope>NUCLEOTIDE SEQUENCE [LARGE SCALE GENOMIC DNA]</scope>
    <source>
        <strain evidence="1 2">2-80-2</strain>
    </source>
</reference>
<dbReference type="AlphaFoldDB" id="A0A5C6ZH25"/>
<comment type="caution">
    <text evidence="1">The sequence shown here is derived from an EMBL/GenBank/DDBJ whole genome shotgun (WGS) entry which is preliminary data.</text>
</comment>
<keyword evidence="2" id="KW-1185">Reference proteome</keyword>
<dbReference type="OrthoDB" id="9804281at2"/>
<gene>
    <name evidence="1" type="ORF">ESY86_09545</name>
</gene>